<keyword evidence="12" id="KW-1185">Reference proteome</keyword>
<gene>
    <name evidence="11" type="ORF">FBZ96_11211</name>
</gene>
<dbReference type="InterPro" id="IPR005119">
    <property type="entry name" value="LysR_subst-bd"/>
</dbReference>
<dbReference type="SUPFAM" id="SSF46785">
    <property type="entry name" value="Winged helix' DNA-binding domain"/>
    <property type="match status" value="1"/>
</dbReference>
<feature type="domain" description="HTH lysR-type" evidence="10">
    <location>
        <begin position="6"/>
        <end position="63"/>
    </location>
</feature>
<dbReference type="PANTHER" id="PTHR30118:SF6">
    <property type="entry name" value="HTH-TYPE TRANSCRIPTIONAL REGULATOR LEUO"/>
    <property type="match status" value="1"/>
</dbReference>
<keyword evidence="5" id="KW-0805">Transcription regulation</keyword>
<dbReference type="GO" id="GO:0003700">
    <property type="term" value="F:DNA-binding transcription factor activity"/>
    <property type="evidence" value="ECO:0007669"/>
    <property type="project" value="InterPro"/>
</dbReference>
<dbReference type="Pfam" id="PF03466">
    <property type="entry name" value="LysR_substrate"/>
    <property type="match status" value="1"/>
</dbReference>
<evidence type="ECO:0000256" key="6">
    <source>
        <dbReference type="ARBA" id="ARBA00023125"/>
    </source>
</evidence>
<evidence type="ECO:0000256" key="5">
    <source>
        <dbReference type="ARBA" id="ARBA00023015"/>
    </source>
</evidence>
<evidence type="ECO:0000259" key="10">
    <source>
        <dbReference type="PROSITE" id="PS50931"/>
    </source>
</evidence>
<dbReference type="CDD" id="cd08462">
    <property type="entry name" value="PBP2_NodD"/>
    <property type="match status" value="1"/>
</dbReference>
<dbReference type="SUPFAM" id="SSF53850">
    <property type="entry name" value="Periplasmic binding protein-like II"/>
    <property type="match status" value="1"/>
</dbReference>
<dbReference type="EMBL" id="VITK01000012">
    <property type="protein sequence ID" value="TWA92005.1"/>
    <property type="molecule type" value="Genomic_DNA"/>
</dbReference>
<feature type="compositionally biased region" description="Low complexity" evidence="9">
    <location>
        <begin position="314"/>
        <end position="329"/>
    </location>
</feature>
<dbReference type="InterPro" id="IPR000847">
    <property type="entry name" value="LysR_HTH_N"/>
</dbReference>
<dbReference type="Pfam" id="PF00126">
    <property type="entry name" value="HTH_1"/>
    <property type="match status" value="1"/>
</dbReference>
<dbReference type="GO" id="GO:0003677">
    <property type="term" value="F:DNA binding"/>
    <property type="evidence" value="ECO:0007669"/>
    <property type="project" value="UniProtKB-KW"/>
</dbReference>
<evidence type="ECO:0000256" key="9">
    <source>
        <dbReference type="SAM" id="MobiDB-lite"/>
    </source>
</evidence>
<dbReference type="PROSITE" id="PS50931">
    <property type="entry name" value="HTH_LYSR"/>
    <property type="match status" value="1"/>
</dbReference>
<comment type="function">
    <text evidence="1">NodD regulates the expression of the nodABCFE genes which encode other nodulation proteins. NodD is also a negative regulator of its own expression. Binds flavonoids as inducers.</text>
</comment>
<dbReference type="OrthoDB" id="8339333at2"/>
<evidence type="ECO:0000256" key="8">
    <source>
        <dbReference type="ARBA" id="ARBA00023163"/>
    </source>
</evidence>
<dbReference type="InterPro" id="IPR037416">
    <property type="entry name" value="NodD_PBP2"/>
</dbReference>
<feature type="region of interest" description="Disordered" evidence="9">
    <location>
        <begin position="306"/>
        <end position="329"/>
    </location>
</feature>
<dbReference type="PRINTS" id="PR00039">
    <property type="entry name" value="HTHLYSR"/>
</dbReference>
<dbReference type="InterPro" id="IPR036390">
    <property type="entry name" value="WH_DNA-bd_sf"/>
</dbReference>
<reference evidence="11 12" key="1">
    <citation type="submission" date="2019-06" db="EMBL/GenBank/DDBJ databases">
        <title>Genomic Encyclopedia of Type Strains, Phase IV (KMG-V): Genome sequencing to study the core and pangenomes of soil and plant-associated prokaryotes.</title>
        <authorList>
            <person name="Whitman W."/>
        </authorList>
    </citation>
    <scope>NUCLEOTIDE SEQUENCE [LARGE SCALE GENOMIC DNA]</scope>
    <source>
        <strain evidence="11 12">BR 510</strain>
    </source>
</reference>
<proteinExistence type="inferred from homology"/>
<evidence type="ECO:0000256" key="4">
    <source>
        <dbReference type="ARBA" id="ARBA00022491"/>
    </source>
</evidence>
<dbReference type="AlphaFoldDB" id="A0A560D4G5"/>
<dbReference type="RefSeq" id="WP_063690517.1">
    <property type="nucleotide sequence ID" value="NZ_LVEM01000003.1"/>
</dbReference>
<dbReference type="Gene3D" id="3.40.190.10">
    <property type="entry name" value="Periplasmic binding protein-like II"/>
    <property type="match status" value="2"/>
</dbReference>
<organism evidence="11 12">
    <name type="scientific">Bradyrhizobium stylosanthis</name>
    <dbReference type="NCBI Taxonomy" id="1803665"/>
    <lineage>
        <taxon>Bacteria</taxon>
        <taxon>Pseudomonadati</taxon>
        <taxon>Pseudomonadota</taxon>
        <taxon>Alphaproteobacteria</taxon>
        <taxon>Hyphomicrobiales</taxon>
        <taxon>Nitrobacteraceae</taxon>
        <taxon>Bradyrhizobium</taxon>
    </lineage>
</organism>
<keyword evidence="8" id="KW-0804">Transcription</keyword>
<dbReference type="Gene3D" id="1.10.10.10">
    <property type="entry name" value="Winged helix-like DNA-binding domain superfamily/Winged helix DNA-binding domain"/>
    <property type="match status" value="1"/>
</dbReference>
<comment type="similarity">
    <text evidence="2">Belongs to the LysR transcriptional regulatory family.</text>
</comment>
<evidence type="ECO:0000256" key="3">
    <source>
        <dbReference type="ARBA" id="ARBA00022458"/>
    </source>
</evidence>
<dbReference type="PANTHER" id="PTHR30118">
    <property type="entry name" value="HTH-TYPE TRANSCRIPTIONAL REGULATOR LEUO-RELATED"/>
    <property type="match status" value="1"/>
</dbReference>
<dbReference type="InterPro" id="IPR050389">
    <property type="entry name" value="LysR-type_TF"/>
</dbReference>
<keyword evidence="4" id="KW-0678">Repressor</keyword>
<keyword evidence="6" id="KW-0238">DNA-binding</keyword>
<evidence type="ECO:0000256" key="1">
    <source>
        <dbReference type="ARBA" id="ARBA00003502"/>
    </source>
</evidence>
<dbReference type="Proteomes" id="UP000319949">
    <property type="component" value="Unassembled WGS sequence"/>
</dbReference>
<comment type="caution">
    <text evidence="11">The sequence shown here is derived from an EMBL/GenBank/DDBJ whole genome shotgun (WGS) entry which is preliminary data.</text>
</comment>
<dbReference type="STRING" id="1803665.GCA_001641335_05509"/>
<name>A0A560D4G5_9BRAD</name>
<evidence type="ECO:0000313" key="12">
    <source>
        <dbReference type="Proteomes" id="UP000319949"/>
    </source>
</evidence>
<sequence length="329" mass="36885">MRFRGLDLNLLVALDALMTERNLTAAARSINLSQPAMSAAVGRLRTYFRDELFTMRGRELIPTPRAEALAAPTREALLHIQFSITSGNTFKPSESNRRFKICVSDFATIVLLRNVVERVAQEAPGIRFEFMPHADPFDQPIERAEIDFLIVPEVYMSHTHPRAVLFEESVVCVGCRSNKQLSRQLTFERYMSMGHVAVKFGRSRVPSIDDWYMKEHGLKRRVEVVVQSFGMIPHMLVGTNRIATMPLTLVKYFAKTMPLRTNSLPLPLPGFTEALQWPSVHNTDPASIWMREVLIEEAARLAPVGSKSLVGHRSTSSSSATDAASDGSK</sequence>
<evidence type="ECO:0000256" key="2">
    <source>
        <dbReference type="ARBA" id="ARBA00009437"/>
    </source>
</evidence>
<dbReference type="InterPro" id="IPR036388">
    <property type="entry name" value="WH-like_DNA-bd_sf"/>
</dbReference>
<evidence type="ECO:0000313" key="11">
    <source>
        <dbReference type="EMBL" id="TWA92005.1"/>
    </source>
</evidence>
<accession>A0A560D4G5</accession>
<evidence type="ECO:0000256" key="7">
    <source>
        <dbReference type="ARBA" id="ARBA00023159"/>
    </source>
</evidence>
<keyword evidence="7" id="KW-0010">Activator</keyword>
<protein>
    <submittedName>
        <fullName evidence="11">Transcriptional regulator NodD</fullName>
    </submittedName>
</protein>
<keyword evidence="3" id="KW-0536">Nodulation</keyword>